<gene>
    <name evidence="2" type="ORF">METZ01_LOCUS260064</name>
</gene>
<dbReference type="EMBL" id="UINC01071934">
    <property type="protein sequence ID" value="SVC07210.1"/>
    <property type="molecule type" value="Genomic_DNA"/>
</dbReference>
<organism evidence="2">
    <name type="scientific">marine metagenome</name>
    <dbReference type="NCBI Taxonomy" id="408172"/>
    <lineage>
        <taxon>unclassified sequences</taxon>
        <taxon>metagenomes</taxon>
        <taxon>ecological metagenomes</taxon>
    </lineage>
</organism>
<dbReference type="SMART" id="SM00698">
    <property type="entry name" value="MORN"/>
    <property type="match status" value="1"/>
</dbReference>
<protein>
    <recommendedName>
        <fullName evidence="3">MORN repeat-containing protein</fullName>
    </recommendedName>
</protein>
<evidence type="ECO:0008006" key="3">
    <source>
        <dbReference type="Google" id="ProtNLM"/>
    </source>
</evidence>
<evidence type="ECO:0000313" key="2">
    <source>
        <dbReference type="EMBL" id="SVC07210.1"/>
    </source>
</evidence>
<proteinExistence type="predicted"/>
<dbReference type="Pfam" id="PF02493">
    <property type="entry name" value="MORN"/>
    <property type="match status" value="2"/>
</dbReference>
<dbReference type="Gene3D" id="2.20.110.10">
    <property type="entry name" value="Histone H3 K4-specific methyltransferase SET7/9 N-terminal domain"/>
    <property type="match status" value="1"/>
</dbReference>
<feature type="non-terminal residue" evidence="2">
    <location>
        <position position="70"/>
    </location>
</feature>
<keyword evidence="1" id="KW-0677">Repeat</keyword>
<evidence type="ECO:0000256" key="1">
    <source>
        <dbReference type="ARBA" id="ARBA00022737"/>
    </source>
</evidence>
<dbReference type="SUPFAM" id="SSF82185">
    <property type="entry name" value="Histone H3 K4-specific methyltransferase SET7/9 N-terminal domain"/>
    <property type="match status" value="1"/>
</dbReference>
<sequence length="70" mass="7660">MKRLFFSVSVTVFLMASSVYHTDDTCIAGDCISGVGTMRYGDGSEYIGQWKEGKRHGQGTEIRHNGGIVT</sequence>
<accession>A0A382J592</accession>
<name>A0A382J592_9ZZZZ</name>
<reference evidence="2" key="1">
    <citation type="submission" date="2018-05" db="EMBL/GenBank/DDBJ databases">
        <authorList>
            <person name="Lanie J.A."/>
            <person name="Ng W.-L."/>
            <person name="Kazmierczak K.M."/>
            <person name="Andrzejewski T.M."/>
            <person name="Davidsen T.M."/>
            <person name="Wayne K.J."/>
            <person name="Tettelin H."/>
            <person name="Glass J.I."/>
            <person name="Rusch D."/>
            <person name="Podicherti R."/>
            <person name="Tsui H.-C.T."/>
            <person name="Winkler M.E."/>
        </authorList>
    </citation>
    <scope>NUCLEOTIDE SEQUENCE</scope>
</reference>
<dbReference type="AlphaFoldDB" id="A0A382J592"/>
<dbReference type="InterPro" id="IPR003409">
    <property type="entry name" value="MORN"/>
</dbReference>